<protein>
    <submittedName>
        <fullName evidence="1">Uncharacterized protein</fullName>
    </submittedName>
</protein>
<reference evidence="1 2" key="1">
    <citation type="submission" date="2019-07" db="EMBL/GenBank/DDBJ databases">
        <title>Draft genome sequences of 15 bacterial species constituting the stable defined intestinal microbiota of the GM15 gnotobiotic mouse model.</title>
        <authorList>
            <person name="Elie C."/>
            <person name="Mathieu A."/>
            <person name="Saliou A."/>
            <person name="Darnaud M."/>
            <person name="Leulier F."/>
            <person name="Tamellini A."/>
        </authorList>
    </citation>
    <scope>NUCLEOTIDE SEQUENCE [LARGE SCALE GENOMIC DNA]</scope>
    <source>
        <strain evidence="2">ASF 502</strain>
    </source>
</reference>
<evidence type="ECO:0000313" key="1">
    <source>
        <dbReference type="EMBL" id="NDO71488.1"/>
    </source>
</evidence>
<sequence>MPVLSAVVPAPPVFGGVSLSLVRSFRSGFLRFPAGSRCVTSPGSISHTGRSFDWNNPSMNCLYHMTFLYHVPYVHESGIKPKI</sequence>
<proteinExistence type="predicted"/>
<dbReference type="Proteomes" id="UP000474104">
    <property type="component" value="Unassembled WGS sequence"/>
</dbReference>
<evidence type="ECO:0000313" key="2">
    <source>
        <dbReference type="Proteomes" id="UP000474104"/>
    </source>
</evidence>
<gene>
    <name evidence="1" type="ORF">FMM80_23680</name>
</gene>
<organism evidence="1 2">
    <name type="scientific">Schaedlerella arabinosiphila</name>
    <dbReference type="NCBI Taxonomy" id="2044587"/>
    <lineage>
        <taxon>Bacteria</taxon>
        <taxon>Bacillati</taxon>
        <taxon>Bacillota</taxon>
        <taxon>Clostridia</taxon>
        <taxon>Lachnospirales</taxon>
        <taxon>Lachnospiraceae</taxon>
        <taxon>Schaedlerella</taxon>
    </lineage>
</organism>
<accession>A0A9X5CC19</accession>
<name>A0A9X5CC19_9FIRM</name>
<dbReference type="EMBL" id="VIRB01000138">
    <property type="protein sequence ID" value="NDO71488.1"/>
    <property type="molecule type" value="Genomic_DNA"/>
</dbReference>
<dbReference type="AlphaFoldDB" id="A0A9X5CC19"/>
<comment type="caution">
    <text evidence="1">The sequence shown here is derived from an EMBL/GenBank/DDBJ whole genome shotgun (WGS) entry which is preliminary data.</text>
</comment>